<keyword evidence="2 10" id="KW-0963">Cytoplasm</keyword>
<keyword evidence="6 10" id="KW-0472">Membrane</keyword>
<feature type="binding site" evidence="10">
    <location>
        <begin position="278"/>
        <end position="285"/>
    </location>
    <ligand>
        <name>GTP</name>
        <dbReference type="ChEBI" id="CHEBI:37565"/>
    </ligand>
</feature>
<accession>A0A1G6DPL5</accession>
<evidence type="ECO:0000256" key="5">
    <source>
        <dbReference type="ARBA" id="ARBA00023134"/>
    </source>
</evidence>
<dbReference type="SMART" id="SM00963">
    <property type="entry name" value="SRP54_N"/>
    <property type="match status" value="1"/>
</dbReference>
<comment type="subcellular location">
    <subcellularLocation>
        <location evidence="10">Cell membrane</location>
        <topology evidence="10">Peripheral membrane protein</topology>
        <orientation evidence="10">Cytoplasmic side</orientation>
    </subcellularLocation>
    <subcellularLocation>
        <location evidence="10">Cytoplasm</location>
    </subcellularLocation>
</comment>
<dbReference type="PANTHER" id="PTHR43134:SF1">
    <property type="entry name" value="SIGNAL RECOGNITION PARTICLE RECEPTOR SUBUNIT ALPHA"/>
    <property type="match status" value="1"/>
</dbReference>
<dbReference type="OrthoDB" id="9804720at2"/>
<evidence type="ECO:0000256" key="7">
    <source>
        <dbReference type="ARBA" id="ARBA00023170"/>
    </source>
</evidence>
<dbReference type="InterPro" id="IPR027417">
    <property type="entry name" value="P-loop_NTPase"/>
</dbReference>
<keyword evidence="1 10" id="KW-1003">Cell membrane</keyword>
<dbReference type="Pfam" id="PF00448">
    <property type="entry name" value="SRP54"/>
    <property type="match status" value="1"/>
</dbReference>
<feature type="compositionally biased region" description="Pro residues" evidence="11">
    <location>
        <begin position="28"/>
        <end position="38"/>
    </location>
</feature>
<proteinExistence type="inferred from homology"/>
<name>A0A1G6DPL5_9BACT</name>
<dbReference type="InterPro" id="IPR000897">
    <property type="entry name" value="SRP54_GTPase_dom"/>
</dbReference>
<dbReference type="AlphaFoldDB" id="A0A1G6DPL5"/>
<keyword evidence="5 10" id="KW-0342">GTP-binding</keyword>
<dbReference type="EC" id="3.6.5.4" evidence="10"/>
<dbReference type="SMART" id="SM00382">
    <property type="entry name" value="AAA"/>
    <property type="match status" value="1"/>
</dbReference>
<comment type="catalytic activity">
    <reaction evidence="8 10">
        <text>GTP + H2O = GDP + phosphate + H(+)</text>
        <dbReference type="Rhea" id="RHEA:19669"/>
        <dbReference type="ChEBI" id="CHEBI:15377"/>
        <dbReference type="ChEBI" id="CHEBI:15378"/>
        <dbReference type="ChEBI" id="CHEBI:37565"/>
        <dbReference type="ChEBI" id="CHEBI:43474"/>
        <dbReference type="ChEBI" id="CHEBI:58189"/>
        <dbReference type="EC" id="3.6.5.4"/>
    </reaction>
</comment>
<dbReference type="SUPFAM" id="SSF52540">
    <property type="entry name" value="P-loop containing nucleoside triphosphate hydrolases"/>
    <property type="match status" value="1"/>
</dbReference>
<dbReference type="GO" id="GO:0003924">
    <property type="term" value="F:GTPase activity"/>
    <property type="evidence" value="ECO:0007669"/>
    <property type="project" value="UniProtKB-UniRule"/>
</dbReference>
<organism evidence="13 14">
    <name type="scientific">Desulfonatronum thiosulfatophilum</name>
    <dbReference type="NCBI Taxonomy" id="617002"/>
    <lineage>
        <taxon>Bacteria</taxon>
        <taxon>Pseudomonadati</taxon>
        <taxon>Thermodesulfobacteriota</taxon>
        <taxon>Desulfovibrionia</taxon>
        <taxon>Desulfovibrionales</taxon>
        <taxon>Desulfonatronaceae</taxon>
        <taxon>Desulfonatronum</taxon>
    </lineage>
</organism>
<feature type="binding site" evidence="10">
    <location>
        <begin position="360"/>
        <end position="364"/>
    </location>
    <ligand>
        <name>GTP</name>
        <dbReference type="ChEBI" id="CHEBI:37565"/>
    </ligand>
</feature>
<dbReference type="RefSeq" id="WP_092121661.1">
    <property type="nucleotide sequence ID" value="NZ_FMXO01000013.1"/>
</dbReference>
<evidence type="ECO:0000256" key="6">
    <source>
        <dbReference type="ARBA" id="ARBA00023136"/>
    </source>
</evidence>
<dbReference type="GO" id="GO:0006614">
    <property type="term" value="P:SRP-dependent cotranslational protein targeting to membrane"/>
    <property type="evidence" value="ECO:0007669"/>
    <property type="project" value="InterPro"/>
</dbReference>
<feature type="domain" description="SRP54-type proteins GTP-binding" evidence="12">
    <location>
        <begin position="445"/>
        <end position="458"/>
    </location>
</feature>
<evidence type="ECO:0000259" key="12">
    <source>
        <dbReference type="PROSITE" id="PS00300"/>
    </source>
</evidence>
<dbReference type="Pfam" id="PF02881">
    <property type="entry name" value="SRP54_N"/>
    <property type="match status" value="1"/>
</dbReference>
<dbReference type="GO" id="GO:0005737">
    <property type="term" value="C:cytoplasm"/>
    <property type="evidence" value="ECO:0007669"/>
    <property type="project" value="UniProtKB-SubCell"/>
</dbReference>
<evidence type="ECO:0000256" key="1">
    <source>
        <dbReference type="ARBA" id="ARBA00022475"/>
    </source>
</evidence>
<sequence length="472" mass="52439">MGFFSKVKKWWSKDDDQQPTTTQEVEPSAPPTEEPAPSEPTDAAPPAGLPPIVPDQEQIQPQPEDQPQVQPQDQPEWQAQVLQALRGAEPKLSVWLEHTLAGVETPGNELWDRLRFLFQALQAPADEAEEFISKFRIWLEDMGYEQVAEFRSELQYRLALALDLEDEEDERDRLFLKLSEGLNKTREQLTKRIDALLSAHRKFDDPFWEELEEVLIMADVGHQSAGKLLDRLKARVRKEKIEESEAFREMLRQELAAIFPEPKSVAVPQGPEIVLVVGVNGVGKTTTIAKLAHRAQMQGRKVLVAAGDTFRAAAIEQLGIWAKRTGADFFTKGEGADPAAVAYEAVDAALKGGHDVVFLDTAGRLHTKVDLMDELRKIKRVLGKKLPGAPHRCLLVLDATTGQNALSQTKLFNEAVTVDEIILTKLDGTSKGGIVVAIALEHNMPISFIGLGEKMEDLRPFSGEDFAKALVN</sequence>
<dbReference type="GO" id="GO:0005047">
    <property type="term" value="F:signal recognition particle binding"/>
    <property type="evidence" value="ECO:0007669"/>
    <property type="project" value="TreeGrafter"/>
</dbReference>
<evidence type="ECO:0000256" key="3">
    <source>
        <dbReference type="ARBA" id="ARBA00022741"/>
    </source>
</evidence>
<dbReference type="InterPro" id="IPR036225">
    <property type="entry name" value="SRP/SRP_N"/>
</dbReference>
<reference evidence="13 14" key="1">
    <citation type="submission" date="2016-10" db="EMBL/GenBank/DDBJ databases">
        <authorList>
            <person name="de Groot N.N."/>
        </authorList>
    </citation>
    <scope>NUCLEOTIDE SEQUENCE [LARGE SCALE GENOMIC DNA]</scope>
    <source>
        <strain evidence="13 14">ASO4-2</strain>
    </source>
</reference>
<dbReference type="Gene3D" id="1.20.120.140">
    <property type="entry name" value="Signal recognition particle SRP54, nucleotide-binding domain"/>
    <property type="match status" value="1"/>
</dbReference>
<keyword evidence="3 10" id="KW-0547">Nucleotide-binding</keyword>
<feature type="compositionally biased region" description="Low complexity" evidence="11">
    <location>
        <begin position="54"/>
        <end position="75"/>
    </location>
</feature>
<dbReference type="HAMAP" id="MF_00920">
    <property type="entry name" value="FtsY"/>
    <property type="match status" value="1"/>
</dbReference>
<dbReference type="GO" id="GO:0005525">
    <property type="term" value="F:GTP binding"/>
    <property type="evidence" value="ECO:0007669"/>
    <property type="project" value="UniProtKB-UniRule"/>
</dbReference>
<feature type="binding site" evidence="10">
    <location>
        <begin position="424"/>
        <end position="427"/>
    </location>
    <ligand>
        <name>GTP</name>
        <dbReference type="ChEBI" id="CHEBI:37565"/>
    </ligand>
</feature>
<dbReference type="NCBIfam" id="TIGR00064">
    <property type="entry name" value="ftsY"/>
    <property type="match status" value="1"/>
</dbReference>
<keyword evidence="14" id="KW-1185">Reference proteome</keyword>
<dbReference type="STRING" id="617002.SAMN05660653_02288"/>
<dbReference type="Gene3D" id="3.40.50.300">
    <property type="entry name" value="P-loop containing nucleotide triphosphate hydrolases"/>
    <property type="match status" value="1"/>
</dbReference>
<dbReference type="InterPro" id="IPR042101">
    <property type="entry name" value="SRP54_N_sf"/>
</dbReference>
<dbReference type="Proteomes" id="UP000198771">
    <property type="component" value="Unassembled WGS sequence"/>
</dbReference>
<dbReference type="InterPro" id="IPR003593">
    <property type="entry name" value="AAA+_ATPase"/>
</dbReference>
<evidence type="ECO:0000256" key="8">
    <source>
        <dbReference type="ARBA" id="ARBA00048027"/>
    </source>
</evidence>
<dbReference type="InterPro" id="IPR013822">
    <property type="entry name" value="Signal_recog_particl_SRP54_hlx"/>
</dbReference>
<evidence type="ECO:0000256" key="10">
    <source>
        <dbReference type="HAMAP-Rule" id="MF_00920"/>
    </source>
</evidence>
<evidence type="ECO:0000256" key="11">
    <source>
        <dbReference type="SAM" id="MobiDB-lite"/>
    </source>
</evidence>
<dbReference type="PANTHER" id="PTHR43134">
    <property type="entry name" value="SIGNAL RECOGNITION PARTICLE RECEPTOR SUBUNIT ALPHA"/>
    <property type="match status" value="1"/>
</dbReference>
<evidence type="ECO:0000313" key="13">
    <source>
        <dbReference type="EMBL" id="SDB47060.1"/>
    </source>
</evidence>
<evidence type="ECO:0000256" key="4">
    <source>
        <dbReference type="ARBA" id="ARBA00022801"/>
    </source>
</evidence>
<keyword evidence="7 10" id="KW-0675">Receptor</keyword>
<evidence type="ECO:0000256" key="9">
    <source>
        <dbReference type="ARBA" id="ARBA00053570"/>
    </source>
</evidence>
<evidence type="ECO:0000313" key="14">
    <source>
        <dbReference type="Proteomes" id="UP000198771"/>
    </source>
</evidence>
<keyword evidence="4 10" id="KW-0378">Hydrolase</keyword>
<dbReference type="GO" id="GO:0005886">
    <property type="term" value="C:plasma membrane"/>
    <property type="evidence" value="ECO:0007669"/>
    <property type="project" value="UniProtKB-SubCell"/>
</dbReference>
<dbReference type="PROSITE" id="PS00300">
    <property type="entry name" value="SRP54"/>
    <property type="match status" value="1"/>
</dbReference>
<dbReference type="FunFam" id="3.40.50.300:FF:000053">
    <property type="entry name" value="Signal recognition particle receptor FtsY"/>
    <property type="match status" value="1"/>
</dbReference>
<comment type="function">
    <text evidence="9">Involved in targeting and insertion of nascent membrane proteins into the cytoplasmic membrane. Acts as a receptor for the complex formed by the signal recognition particle (SRP) and the ribosome-nascent chain (RNC). Interaction with SRP-RNC leads to the transfer of the RNC complex to the Sec translocase for insertion into the membrane, the hydrolysis of GTP by both Ffh and FtsY, and the dissociation of the SRP-FtsY complex into the individual components.</text>
</comment>
<dbReference type="SMART" id="SM00962">
    <property type="entry name" value="SRP54"/>
    <property type="match status" value="1"/>
</dbReference>
<comment type="similarity">
    <text evidence="10">Belongs to the GTP-binding SRP family. FtsY subfamily.</text>
</comment>
<dbReference type="FunFam" id="1.20.120.140:FF:000002">
    <property type="entry name" value="Signal recognition particle receptor FtsY"/>
    <property type="match status" value="1"/>
</dbReference>
<dbReference type="EMBL" id="FMXO01000013">
    <property type="protein sequence ID" value="SDB47060.1"/>
    <property type="molecule type" value="Genomic_DNA"/>
</dbReference>
<gene>
    <name evidence="10" type="primary">ftsY</name>
    <name evidence="13" type="ORF">SAMN05660653_02288</name>
</gene>
<evidence type="ECO:0000256" key="2">
    <source>
        <dbReference type="ARBA" id="ARBA00022490"/>
    </source>
</evidence>
<feature type="region of interest" description="Disordered" evidence="11">
    <location>
        <begin position="1"/>
        <end position="75"/>
    </location>
</feature>
<comment type="subunit">
    <text evidence="10">Part of the signal recognition particle protein translocation system, which is composed of SRP and FtsY.</text>
</comment>
<dbReference type="SUPFAM" id="SSF47364">
    <property type="entry name" value="Domain of the SRP/SRP receptor G-proteins"/>
    <property type="match status" value="1"/>
</dbReference>
<protein>
    <recommendedName>
        <fullName evidence="10">Signal recognition particle receptor FtsY</fullName>
        <shortName evidence="10">SRP receptor</shortName>
        <ecNumber evidence="10">3.6.5.4</ecNumber>
    </recommendedName>
</protein>
<feature type="compositionally biased region" description="Basic residues" evidence="11">
    <location>
        <begin position="1"/>
        <end position="10"/>
    </location>
</feature>
<dbReference type="InterPro" id="IPR004390">
    <property type="entry name" value="SR_rcpt_FtsY"/>
</dbReference>
<dbReference type="CDD" id="cd17874">
    <property type="entry name" value="FtsY"/>
    <property type="match status" value="1"/>
</dbReference>